<reference evidence="4" key="1">
    <citation type="journal article" date="2014" name="Int. J. Syst. Evol. Microbiol.">
        <title>Complete genome sequence of Corynebacterium casei LMG S-19264T (=DSM 44701T), isolated from a smear-ripened cheese.</title>
        <authorList>
            <consortium name="US DOE Joint Genome Institute (JGI-PGF)"/>
            <person name="Walter F."/>
            <person name="Albersmeier A."/>
            <person name="Kalinowski J."/>
            <person name="Ruckert C."/>
        </authorList>
    </citation>
    <scope>NUCLEOTIDE SEQUENCE</scope>
    <source>
        <strain evidence="4">JCM 4784</strain>
    </source>
</reference>
<organism evidence="4 5">
    <name type="scientific">Streptomyces longispororuber</name>
    <dbReference type="NCBI Taxonomy" id="68230"/>
    <lineage>
        <taxon>Bacteria</taxon>
        <taxon>Bacillati</taxon>
        <taxon>Actinomycetota</taxon>
        <taxon>Actinomycetes</taxon>
        <taxon>Kitasatosporales</taxon>
        <taxon>Streptomycetaceae</taxon>
        <taxon>Streptomyces</taxon>
    </lineage>
</organism>
<proteinExistence type="predicted"/>
<accession>A0A918ZY65</accession>
<keyword evidence="2" id="KW-1133">Transmembrane helix</keyword>
<dbReference type="AlphaFoldDB" id="A0A918ZY65"/>
<evidence type="ECO:0000313" key="4">
    <source>
        <dbReference type="EMBL" id="GHE77456.1"/>
    </source>
</evidence>
<reference evidence="4" key="2">
    <citation type="submission" date="2020-09" db="EMBL/GenBank/DDBJ databases">
        <authorList>
            <person name="Sun Q."/>
            <person name="Ohkuma M."/>
        </authorList>
    </citation>
    <scope>NUCLEOTIDE SEQUENCE</scope>
    <source>
        <strain evidence="4">JCM 4784</strain>
    </source>
</reference>
<keyword evidence="3" id="KW-0732">Signal</keyword>
<evidence type="ECO:0000256" key="2">
    <source>
        <dbReference type="SAM" id="Phobius"/>
    </source>
</evidence>
<keyword evidence="2" id="KW-0472">Membrane</keyword>
<dbReference type="EMBL" id="BNBT01000098">
    <property type="protein sequence ID" value="GHE77456.1"/>
    <property type="molecule type" value="Genomic_DNA"/>
</dbReference>
<comment type="caution">
    <text evidence="4">The sequence shown here is derived from an EMBL/GenBank/DDBJ whole genome shotgun (WGS) entry which is preliminary data.</text>
</comment>
<feature type="chain" id="PRO_5039521352" evidence="3">
    <location>
        <begin position="30"/>
        <end position="277"/>
    </location>
</feature>
<protein>
    <submittedName>
        <fullName evidence="4">Uncharacterized protein</fullName>
    </submittedName>
</protein>
<evidence type="ECO:0000313" key="5">
    <source>
        <dbReference type="Proteomes" id="UP000608024"/>
    </source>
</evidence>
<dbReference type="Proteomes" id="UP000608024">
    <property type="component" value="Unassembled WGS sequence"/>
</dbReference>
<feature type="compositionally biased region" description="Low complexity" evidence="1">
    <location>
        <begin position="59"/>
        <end position="71"/>
    </location>
</feature>
<keyword evidence="2" id="KW-0812">Transmembrane</keyword>
<feature type="region of interest" description="Disordered" evidence="1">
    <location>
        <begin position="50"/>
        <end position="71"/>
    </location>
</feature>
<feature type="signal peptide" evidence="3">
    <location>
        <begin position="1"/>
        <end position="29"/>
    </location>
</feature>
<sequence length="277" mass="28650">MRLRCRLATGLTAALVPAALVPATAVAAAATPLPWAGVQQAERLRPVELPGHARGQGSARPAGHVGHAGPAGRDAACSALVPADFPVAARVRKGPGLYEAGGGHGRWSLRLVNTAARACDRVHPVVVLVDRKGRLRPGQVRLEFRAGGRWHPVDFEDGGRGETVGVLDDGTGGFTVRPGGALTVPVRLAFTSDTTPDRVVASAAVVQRRGDDGDWVGESDDYPFDIAGYGGSAWPHPGELAHTGPRFLRGLGVTAGALLLAGGALVVGARRLRARGR</sequence>
<name>A0A918ZY65_9ACTN</name>
<keyword evidence="5" id="KW-1185">Reference proteome</keyword>
<feature type="transmembrane region" description="Helical" evidence="2">
    <location>
        <begin position="247"/>
        <end position="269"/>
    </location>
</feature>
<dbReference type="RefSeq" id="WP_229925916.1">
    <property type="nucleotide sequence ID" value="NZ_BNBT01000098.1"/>
</dbReference>
<gene>
    <name evidence="4" type="ORF">GCM10018785_52100</name>
</gene>
<evidence type="ECO:0000256" key="1">
    <source>
        <dbReference type="SAM" id="MobiDB-lite"/>
    </source>
</evidence>
<evidence type="ECO:0000256" key="3">
    <source>
        <dbReference type="SAM" id="SignalP"/>
    </source>
</evidence>